<comment type="caution">
    <text evidence="4">The sequence shown here is derived from an EMBL/GenBank/DDBJ whole genome shotgun (WGS) entry which is preliminary data.</text>
</comment>
<dbReference type="RefSeq" id="WP_167232189.1">
    <property type="nucleotide sequence ID" value="NZ_VUYU01000038.1"/>
</dbReference>
<reference evidence="4 5" key="1">
    <citation type="submission" date="2019-09" db="EMBL/GenBank/DDBJ databases">
        <title>Taxonomy of Antarctic Massilia spp.: description of Massilia rubra sp. nov., Massilia aquatica sp. nov., Massilia mucilaginosa sp. nov., Massilia frigida sp. nov. isolated from streams, lakes and regoliths.</title>
        <authorList>
            <person name="Holochova P."/>
            <person name="Sedlacek I."/>
            <person name="Kralova S."/>
            <person name="Maslanova I."/>
            <person name="Busse H.-J."/>
            <person name="Stankova E."/>
            <person name="Vrbovska V."/>
            <person name="Kovarovic V."/>
            <person name="Bartak M."/>
            <person name="Svec P."/>
            <person name="Pantucek R."/>
        </authorList>
    </citation>
    <scope>NUCLEOTIDE SEQUENCE [LARGE SCALE GENOMIC DNA]</scope>
    <source>
        <strain evidence="4 5">CCM 8692</strain>
    </source>
</reference>
<name>A0ABX0LU62_9BURK</name>
<evidence type="ECO:0000259" key="3">
    <source>
        <dbReference type="Pfam" id="PF20419"/>
    </source>
</evidence>
<evidence type="ECO:0000313" key="5">
    <source>
        <dbReference type="Proteomes" id="UP000785613"/>
    </source>
</evidence>
<dbReference type="Proteomes" id="UP000785613">
    <property type="component" value="Unassembled WGS sequence"/>
</dbReference>
<sequence>MTPRFPSSWNAALGALCAAGLLLASLPARADTPISLFKSYAGRLNFTGVQKTMRTGSNGNNPCAINTGTLSATLAGIPSTAKIVSAHLYWAGSGSTPDYTVLMDGASVSAASNRRFTTATIGYNYFSGAADVTAQVTAKRNATYTFGGLSIDNGSTYCGVEGVLGGFSLLAIYSVPAPGETFRVLNLYEGFQYIRTYGADNIKVNLNLSNFKTPSPLGTATGRIAHVTWEGDTTLSGGGENLKFNGAEMVDSANPSGNQFNSTSNIGASVDNASYGIDFDSYVLASPKLFAGQTTANMLYESGQDMVLLNAEIVSVPNVDVADLSLAITSSGTPARGSVMNLIHAVSNNGPLPDAGPITVKHTLPTGLDFISAGGTDWTCSRSGQVVTCVSPEQLAVGEVAPALTISTRIALTAPGSMTANASVGGLQFDNDLANNSASKTISFSSARYVFTDGPCRTGITPGSVGQCNYLSMPTQQAAVNGTVYITAIDNTALDLNFKTVVPPTTTPTLQFSMKCVNPTTGAGGVAKLKNIALKACIGASAPQSATQWQAIALTFDPNSATSLPVSFVYSDVGQVELLMAETASALAQVSTSGQFVVRPYKFALSTPLANPAGLVEQTKMTADIGRFWKAGAGFTLDVIAQNFDGLPTPNFGRETTPQMVDLITTVAIDSQNFAEPGDPTSETLAFADMEVFNGDPFPQVEGEFAPFSGGTATGANFTFADAGIVNVRAHMQGSAYLDTADVTSNGIALGRFYPSYFQTEVPIIMYCAAPHPLACNNIGLHYSKQPIQTVVRAFNAVGQITKFYQGKFVKSPKLLPFTTMGGGAQATKGTLTPSAITDAQTVFIQGVATTWPSYDYAAITYEPLDIYLRASDADLVTSGRAGLSVEGGTKIVRGRMLVENAFGSELLPLAVTMRAQYWTGTTATNGRWVGSASDAISIPPPPEAGSGQVTLPHSVAGAQLRLSYTQCKGNMTSCNGLAPFPDPKATLGTAYMKEGVLKFKLAPTGKTGSVDAALNLPAWLPSTPGRLTFGVYKTTPLIYIREIF</sequence>
<evidence type="ECO:0000259" key="2">
    <source>
        <dbReference type="Pfam" id="PF01345"/>
    </source>
</evidence>
<keyword evidence="1" id="KW-0732">Signal</keyword>
<gene>
    <name evidence="4" type="ORF">F0185_31185</name>
</gene>
<dbReference type="Pfam" id="PF20419">
    <property type="entry name" value="DUF6701"/>
    <property type="match status" value="1"/>
</dbReference>
<dbReference type="EMBL" id="VUYU01000038">
    <property type="protein sequence ID" value="NHZ38022.1"/>
    <property type="molecule type" value="Genomic_DNA"/>
</dbReference>
<feature type="signal peptide" evidence="1">
    <location>
        <begin position="1"/>
        <end position="30"/>
    </location>
</feature>
<feature type="domain" description="DUF11" evidence="2">
    <location>
        <begin position="323"/>
        <end position="442"/>
    </location>
</feature>
<evidence type="ECO:0008006" key="6">
    <source>
        <dbReference type="Google" id="ProtNLM"/>
    </source>
</evidence>
<protein>
    <recommendedName>
        <fullName evidence="6">DUF11 domain-containing protein</fullName>
    </recommendedName>
</protein>
<proteinExistence type="predicted"/>
<feature type="domain" description="DUF6701" evidence="3">
    <location>
        <begin position="495"/>
        <end position="1044"/>
    </location>
</feature>
<evidence type="ECO:0000313" key="4">
    <source>
        <dbReference type="EMBL" id="NHZ38022.1"/>
    </source>
</evidence>
<dbReference type="InterPro" id="IPR046524">
    <property type="entry name" value="DUF6701"/>
</dbReference>
<keyword evidence="5" id="KW-1185">Reference proteome</keyword>
<feature type="chain" id="PRO_5046324917" description="DUF11 domain-containing protein" evidence="1">
    <location>
        <begin position="31"/>
        <end position="1045"/>
    </location>
</feature>
<organism evidence="4 5">
    <name type="scientific">Massilia rubra</name>
    <dbReference type="NCBI Taxonomy" id="2607910"/>
    <lineage>
        <taxon>Bacteria</taxon>
        <taxon>Pseudomonadati</taxon>
        <taxon>Pseudomonadota</taxon>
        <taxon>Betaproteobacteria</taxon>
        <taxon>Burkholderiales</taxon>
        <taxon>Oxalobacteraceae</taxon>
        <taxon>Telluria group</taxon>
        <taxon>Massilia</taxon>
    </lineage>
</organism>
<accession>A0ABX0LU62</accession>
<dbReference type="InterPro" id="IPR001434">
    <property type="entry name" value="OmcB-like_DUF11"/>
</dbReference>
<evidence type="ECO:0000256" key="1">
    <source>
        <dbReference type="SAM" id="SignalP"/>
    </source>
</evidence>
<dbReference type="Pfam" id="PF01345">
    <property type="entry name" value="DUF11"/>
    <property type="match status" value="1"/>
</dbReference>